<evidence type="ECO:0000256" key="1">
    <source>
        <dbReference type="ARBA" id="ARBA00011063"/>
    </source>
</evidence>
<comment type="caution">
    <text evidence="6">The sequence shown here is derived from an EMBL/GenBank/DDBJ whole genome shotgun (WGS) entry which is preliminary data.</text>
</comment>
<evidence type="ECO:0000256" key="4">
    <source>
        <dbReference type="PIRSR" id="PIRSR617867-1"/>
    </source>
</evidence>
<dbReference type="Pfam" id="PF01451">
    <property type="entry name" value="LMWPc"/>
    <property type="match status" value="1"/>
</dbReference>
<evidence type="ECO:0000256" key="2">
    <source>
        <dbReference type="ARBA" id="ARBA00022801"/>
    </source>
</evidence>
<reference evidence="6 7" key="1">
    <citation type="submission" date="2020-05" db="EMBL/GenBank/DDBJ databases">
        <title>Genome Sequencing of Type Strains.</title>
        <authorList>
            <person name="Lemaire J.F."/>
            <person name="Inderbitzin P."/>
            <person name="Gregorio O.A."/>
            <person name="Collins S.B."/>
            <person name="Wespe N."/>
            <person name="Knight-Connoni V."/>
        </authorList>
    </citation>
    <scope>NUCLEOTIDE SEQUENCE [LARGE SCALE GENOMIC DNA]</scope>
    <source>
        <strain evidence="6 7">ATCC 25174</strain>
    </source>
</reference>
<evidence type="ECO:0000259" key="5">
    <source>
        <dbReference type="SMART" id="SM00226"/>
    </source>
</evidence>
<dbReference type="InterPro" id="IPR050438">
    <property type="entry name" value="LMW_PTPase"/>
</dbReference>
<dbReference type="SMART" id="SM00226">
    <property type="entry name" value="LMWPc"/>
    <property type="match status" value="1"/>
</dbReference>
<dbReference type="InterPro" id="IPR017867">
    <property type="entry name" value="Tyr_phospatase_low_mol_wt"/>
</dbReference>
<evidence type="ECO:0000313" key="6">
    <source>
        <dbReference type="EMBL" id="NUU16976.1"/>
    </source>
</evidence>
<protein>
    <submittedName>
        <fullName evidence="6">Low molecular weight phosphatase family protein</fullName>
    </submittedName>
</protein>
<dbReference type="EMBL" id="JABMCI010000056">
    <property type="protein sequence ID" value="NUU16976.1"/>
    <property type="molecule type" value="Genomic_DNA"/>
</dbReference>
<proteinExistence type="inferred from homology"/>
<dbReference type="InterPro" id="IPR023485">
    <property type="entry name" value="Ptyr_pPase"/>
</dbReference>
<evidence type="ECO:0000256" key="3">
    <source>
        <dbReference type="ARBA" id="ARBA00022912"/>
    </source>
</evidence>
<keyword evidence="7" id="KW-1185">Reference proteome</keyword>
<dbReference type="AlphaFoldDB" id="A0A7Y5ZZF3"/>
<dbReference type="PANTHER" id="PTHR11717">
    <property type="entry name" value="LOW MOLECULAR WEIGHT PROTEIN TYROSINE PHOSPHATASE"/>
    <property type="match status" value="1"/>
</dbReference>
<comment type="similarity">
    <text evidence="1">Belongs to the low molecular weight phosphotyrosine protein phosphatase family.</text>
</comment>
<dbReference type="SUPFAM" id="SSF52788">
    <property type="entry name" value="Phosphotyrosine protein phosphatases I"/>
    <property type="match status" value="1"/>
</dbReference>
<dbReference type="Gene3D" id="3.40.50.2300">
    <property type="match status" value="1"/>
</dbReference>
<keyword evidence="3" id="KW-0904">Protein phosphatase</keyword>
<dbReference type="InterPro" id="IPR036196">
    <property type="entry name" value="Ptyr_pPase_sf"/>
</dbReference>
<gene>
    <name evidence="6" type="ORF">HP550_06900</name>
</gene>
<sequence>MTPRDPAEPLRVLVVCTGNICRSPAVERLLAAGLGAAYQGRDGGGLAPAIEVGSAGTGAMVGWPMPDEMAALVASQGVSPDGFAARQLTPGMVQQADLVLALTRRHRSAIVELVPAAVRRTFTLRELARLVGDIDPATLPGANATTADRLRALVPVAATRRGLSAHRPADDDVIDPYSGDEAVYRKSFGQLLPAVETIVAAVRR</sequence>
<organism evidence="6 7">
    <name type="scientific">Cellulomonas humilata</name>
    <dbReference type="NCBI Taxonomy" id="144055"/>
    <lineage>
        <taxon>Bacteria</taxon>
        <taxon>Bacillati</taxon>
        <taxon>Actinomycetota</taxon>
        <taxon>Actinomycetes</taxon>
        <taxon>Micrococcales</taxon>
        <taxon>Cellulomonadaceae</taxon>
        <taxon>Cellulomonas</taxon>
    </lineage>
</organism>
<name>A0A7Y5ZZF3_9CELL</name>
<dbReference type="RefSeq" id="WP_175346844.1">
    <property type="nucleotide sequence ID" value="NZ_JABMCI010000056.1"/>
</dbReference>
<dbReference type="PRINTS" id="PR00719">
    <property type="entry name" value="LMWPTPASE"/>
</dbReference>
<dbReference type="GO" id="GO:0004725">
    <property type="term" value="F:protein tyrosine phosphatase activity"/>
    <property type="evidence" value="ECO:0007669"/>
    <property type="project" value="InterPro"/>
</dbReference>
<dbReference type="Proteomes" id="UP000565724">
    <property type="component" value="Unassembled WGS sequence"/>
</dbReference>
<accession>A0A7Y5ZZF3</accession>
<evidence type="ECO:0000313" key="7">
    <source>
        <dbReference type="Proteomes" id="UP000565724"/>
    </source>
</evidence>
<feature type="active site" description="Nucleophile" evidence="4">
    <location>
        <position position="16"/>
    </location>
</feature>
<dbReference type="PANTHER" id="PTHR11717:SF31">
    <property type="entry name" value="LOW MOLECULAR WEIGHT PROTEIN-TYROSINE-PHOSPHATASE ETP-RELATED"/>
    <property type="match status" value="1"/>
</dbReference>
<feature type="domain" description="Phosphotyrosine protein phosphatase I" evidence="5">
    <location>
        <begin position="10"/>
        <end position="201"/>
    </location>
</feature>
<feature type="active site" evidence="4">
    <location>
        <position position="22"/>
    </location>
</feature>
<keyword evidence="2" id="KW-0378">Hydrolase</keyword>